<name>A0ABQ1TDA1_9GAMM</name>
<dbReference type="InterPro" id="IPR007345">
    <property type="entry name" value="Polysacch_pyruvyl_Trfase"/>
</dbReference>
<reference evidence="3" key="1">
    <citation type="journal article" date="2019" name="Int. J. Syst. Evol. Microbiol.">
        <title>The Global Catalogue of Microorganisms (GCM) 10K type strain sequencing project: providing services to taxonomists for standard genome sequencing and annotation.</title>
        <authorList>
            <consortium name="The Broad Institute Genomics Platform"/>
            <consortium name="The Broad Institute Genome Sequencing Center for Infectious Disease"/>
            <person name="Wu L."/>
            <person name="Ma J."/>
        </authorList>
    </citation>
    <scope>NUCLEOTIDE SEQUENCE [LARGE SCALE GENOMIC DNA]</scope>
    <source>
        <strain evidence="3">CGMCC 1.16033</strain>
    </source>
</reference>
<accession>A0ABQ1TDA1</accession>
<evidence type="ECO:0000259" key="1">
    <source>
        <dbReference type="Pfam" id="PF04230"/>
    </source>
</evidence>
<dbReference type="EMBL" id="BMKO01000010">
    <property type="protein sequence ID" value="GGE89441.1"/>
    <property type="molecule type" value="Genomic_DNA"/>
</dbReference>
<dbReference type="RefSeq" id="WP_100144500.1">
    <property type="nucleotide sequence ID" value="NZ_BMKO01000010.1"/>
</dbReference>
<proteinExistence type="predicted"/>
<gene>
    <name evidence="2" type="ORF">GCM10011520_32370</name>
</gene>
<dbReference type="PANTHER" id="PTHR36836">
    <property type="entry name" value="COLANIC ACID BIOSYNTHESIS PROTEIN WCAK"/>
    <property type="match status" value="1"/>
</dbReference>
<dbReference type="Pfam" id="PF04230">
    <property type="entry name" value="PS_pyruv_trans"/>
    <property type="match status" value="1"/>
</dbReference>
<evidence type="ECO:0000313" key="2">
    <source>
        <dbReference type="EMBL" id="GGE89441.1"/>
    </source>
</evidence>
<organism evidence="2 3">
    <name type="scientific">Shewanella carassii</name>
    <dbReference type="NCBI Taxonomy" id="1987584"/>
    <lineage>
        <taxon>Bacteria</taxon>
        <taxon>Pseudomonadati</taxon>
        <taxon>Pseudomonadota</taxon>
        <taxon>Gammaproteobacteria</taxon>
        <taxon>Alteromonadales</taxon>
        <taxon>Shewanellaceae</taxon>
        <taxon>Shewanella</taxon>
    </lineage>
</organism>
<comment type="caution">
    <text evidence="2">The sequence shown here is derived from an EMBL/GenBank/DDBJ whole genome shotgun (WGS) entry which is preliminary data.</text>
</comment>
<dbReference type="PANTHER" id="PTHR36836:SF1">
    <property type="entry name" value="COLANIC ACID BIOSYNTHESIS PROTEIN WCAK"/>
    <property type="match status" value="1"/>
</dbReference>
<protein>
    <recommendedName>
        <fullName evidence="1">Polysaccharide pyruvyl transferase domain-containing protein</fullName>
    </recommendedName>
</protein>
<sequence length="317" mass="36343">MQYIAHFDPSIGSSNLGDQIISLSVKQALSSTLDNIHLISFPTQLKLNRTAVRTIAKTDMAIVGGSNLLCPSLLNYRQWKIGLLEALTLKNTMLFGVGWHSYGKEADKFSQFIYRKLLNNGNYHSVRDEYTKKQLERIGIPNVINTGCPTLWALTEEHCREINTEKQLNVVFTLSDWRKNPENDLKLLRLLKKHYDQVYFWPQGKGDLEYLHNLESDIANVVILGASVAAFDKQMQTRDCDYIGTRLHGGIRALHHKCRSLILGVDNRAIEMQRDFNIPVVAPEDESAIEKWILSPQTVKINLNWQNIQLWKQQLQN</sequence>
<dbReference type="Proteomes" id="UP000606498">
    <property type="component" value="Unassembled WGS sequence"/>
</dbReference>
<keyword evidence="3" id="KW-1185">Reference proteome</keyword>
<feature type="domain" description="Polysaccharide pyruvyl transferase" evidence="1">
    <location>
        <begin position="15"/>
        <end position="267"/>
    </location>
</feature>
<evidence type="ECO:0000313" key="3">
    <source>
        <dbReference type="Proteomes" id="UP000606498"/>
    </source>
</evidence>